<feature type="transmembrane region" description="Helical" evidence="7">
    <location>
        <begin position="212"/>
        <end position="230"/>
    </location>
</feature>
<gene>
    <name evidence="9" type="ORF">LZ3411_1217</name>
</gene>
<evidence type="ECO:0000256" key="3">
    <source>
        <dbReference type="ARBA" id="ARBA00022448"/>
    </source>
</evidence>
<accession>A0A1Y6JWE5</accession>
<dbReference type="InterPro" id="IPR020846">
    <property type="entry name" value="MFS_dom"/>
</dbReference>
<evidence type="ECO:0000256" key="5">
    <source>
        <dbReference type="ARBA" id="ARBA00022989"/>
    </source>
</evidence>
<dbReference type="PROSITE" id="PS00216">
    <property type="entry name" value="SUGAR_TRANSPORT_1"/>
    <property type="match status" value="1"/>
</dbReference>
<dbReference type="InterPro" id="IPR005829">
    <property type="entry name" value="Sugar_transporter_CS"/>
</dbReference>
<dbReference type="InterPro" id="IPR011701">
    <property type="entry name" value="MFS"/>
</dbReference>
<keyword evidence="4 7" id="KW-0812">Transmembrane</keyword>
<evidence type="ECO:0000256" key="4">
    <source>
        <dbReference type="ARBA" id="ARBA00022692"/>
    </source>
</evidence>
<feature type="transmembrane region" description="Helical" evidence="7">
    <location>
        <begin position="97"/>
        <end position="121"/>
    </location>
</feature>
<dbReference type="Pfam" id="PF07690">
    <property type="entry name" value="MFS_1"/>
    <property type="match status" value="1"/>
</dbReference>
<feature type="transmembrane region" description="Helical" evidence="7">
    <location>
        <begin position="73"/>
        <end position="91"/>
    </location>
</feature>
<evidence type="ECO:0000256" key="1">
    <source>
        <dbReference type="ARBA" id="ARBA00004651"/>
    </source>
</evidence>
<reference evidence="10" key="1">
    <citation type="submission" date="2017-05" db="EMBL/GenBank/DDBJ databases">
        <authorList>
            <person name="Papadimitriou K."/>
        </authorList>
    </citation>
    <scope>NUCLEOTIDE SEQUENCE [LARGE SCALE GENOMIC DNA]</scope>
    <source>
        <strain evidence="10">ACA-DC 3411</strain>
    </source>
</reference>
<comment type="subcellular location">
    <subcellularLocation>
        <location evidence="1">Cell membrane</location>
        <topology evidence="1">Multi-pass membrane protein</topology>
    </subcellularLocation>
</comment>
<feature type="transmembrane region" description="Helical" evidence="7">
    <location>
        <begin position="275"/>
        <end position="297"/>
    </location>
</feature>
<evidence type="ECO:0000256" key="7">
    <source>
        <dbReference type="SAM" id="Phobius"/>
    </source>
</evidence>
<feature type="transmembrane region" description="Helical" evidence="7">
    <location>
        <begin position="335"/>
        <end position="358"/>
    </location>
</feature>
<feature type="domain" description="Major facilitator superfamily (MFS) profile" evidence="8">
    <location>
        <begin position="8"/>
        <end position="387"/>
    </location>
</feature>
<proteinExistence type="inferred from homology"/>
<dbReference type="InterPro" id="IPR051788">
    <property type="entry name" value="MFS_Transporter"/>
</dbReference>
<dbReference type="AlphaFoldDB" id="A0A1Y6JWE5"/>
<feature type="transmembrane region" description="Helical" evidence="7">
    <location>
        <begin position="364"/>
        <end position="384"/>
    </location>
</feature>
<feature type="transmembrane region" description="Helical" evidence="7">
    <location>
        <begin position="303"/>
        <end position="328"/>
    </location>
</feature>
<dbReference type="SUPFAM" id="SSF103473">
    <property type="entry name" value="MFS general substrate transporter"/>
    <property type="match status" value="1"/>
</dbReference>
<dbReference type="PROSITE" id="PS50850">
    <property type="entry name" value="MFS"/>
    <property type="match status" value="1"/>
</dbReference>
<feature type="transmembrane region" description="Helical" evidence="7">
    <location>
        <begin position="42"/>
        <end position="61"/>
    </location>
</feature>
<name>A0A1Y6JWE5_9LACO</name>
<dbReference type="Gene3D" id="1.20.1250.20">
    <property type="entry name" value="MFS general substrate transporter like domains"/>
    <property type="match status" value="1"/>
</dbReference>
<dbReference type="GO" id="GO:0022857">
    <property type="term" value="F:transmembrane transporter activity"/>
    <property type="evidence" value="ECO:0007669"/>
    <property type="project" value="InterPro"/>
</dbReference>
<dbReference type="KEGG" id="lzy:LZ3411_1217"/>
<dbReference type="InterPro" id="IPR036259">
    <property type="entry name" value="MFS_trans_sf"/>
</dbReference>
<evidence type="ECO:0000313" key="10">
    <source>
        <dbReference type="Proteomes" id="UP000195412"/>
    </source>
</evidence>
<feature type="transmembrane region" description="Helical" evidence="7">
    <location>
        <begin position="133"/>
        <end position="153"/>
    </location>
</feature>
<keyword evidence="6 7" id="KW-0472">Membrane</keyword>
<protein>
    <submittedName>
        <fullName evidence="9">Putative transport system permease protein</fullName>
    </submittedName>
</protein>
<feature type="transmembrane region" description="Helical" evidence="7">
    <location>
        <begin position="250"/>
        <end position="268"/>
    </location>
</feature>
<evidence type="ECO:0000259" key="8">
    <source>
        <dbReference type="PROSITE" id="PS50850"/>
    </source>
</evidence>
<feature type="transmembrane region" description="Helical" evidence="7">
    <location>
        <begin position="12"/>
        <end position="30"/>
    </location>
</feature>
<evidence type="ECO:0000256" key="2">
    <source>
        <dbReference type="ARBA" id="ARBA00008335"/>
    </source>
</evidence>
<comment type="similarity">
    <text evidence="2">Belongs to the major facilitator superfamily.</text>
</comment>
<dbReference type="PANTHER" id="PTHR23514:SF3">
    <property type="entry name" value="BYPASS OF STOP CODON PROTEIN 6"/>
    <property type="match status" value="1"/>
</dbReference>
<dbReference type="RefSeq" id="WP_087741991.1">
    <property type="nucleotide sequence ID" value="NZ_LT854705.1"/>
</dbReference>
<keyword evidence="5 7" id="KW-1133">Transmembrane helix</keyword>
<dbReference type="GO" id="GO:0005886">
    <property type="term" value="C:plasma membrane"/>
    <property type="evidence" value="ECO:0007669"/>
    <property type="project" value="UniProtKB-SubCell"/>
</dbReference>
<evidence type="ECO:0000256" key="6">
    <source>
        <dbReference type="ARBA" id="ARBA00023136"/>
    </source>
</evidence>
<evidence type="ECO:0000313" key="9">
    <source>
        <dbReference type="EMBL" id="SMS14267.1"/>
    </source>
</evidence>
<organism evidence="9 10">
    <name type="scientific">Levilactobacillus zymae</name>
    <dbReference type="NCBI Taxonomy" id="267363"/>
    <lineage>
        <taxon>Bacteria</taxon>
        <taxon>Bacillati</taxon>
        <taxon>Bacillota</taxon>
        <taxon>Bacilli</taxon>
        <taxon>Lactobacillales</taxon>
        <taxon>Lactobacillaceae</taxon>
        <taxon>Levilactobacillus</taxon>
    </lineage>
</organism>
<dbReference type="EMBL" id="LT854705">
    <property type="protein sequence ID" value="SMS14267.1"/>
    <property type="molecule type" value="Genomic_DNA"/>
</dbReference>
<keyword evidence="3" id="KW-0813">Transport</keyword>
<feature type="transmembrane region" description="Helical" evidence="7">
    <location>
        <begin position="159"/>
        <end position="181"/>
    </location>
</feature>
<dbReference type="PANTHER" id="PTHR23514">
    <property type="entry name" value="BYPASS OF STOP CODON PROTEIN 6"/>
    <property type="match status" value="1"/>
</dbReference>
<sequence>MKNQYLPTSLGMYVNYLVVGMSIIILPQNMDVLAQQWQTTLGGVAVVISAVGLGRMLVSLASGILSDRFGRRLFILMGASLLLVFFGGALVCHTLTGAIILATLLGVGGTSLDAGTYPALMEMFPQHQSTANVTLKAFTSIGQFTLPLIISLLVARHWWYGWSFLLCLGILIVNTLFLWRWSRFPVKSTRKDKVKVATQPVVRGNLWLDGTLFAIFGYAANGVFLLASIWLTKYGQDIVGLNDTSARALISDYSVGSLTCVFLTIWLAHRGVRNIQFLIVYTVMSFSSLLVLYLFPIPLISTLMAFIIGFSAAGGVVQIGLTIMASFFPNDKGTVTGIVTTAASVASFTVNLIAGALAANLANVMLLDVGLALVGVIAATLITMRYRYLFGTGNAQTVAPKQSET</sequence>
<dbReference type="Proteomes" id="UP000195412">
    <property type="component" value="Chromosome I"/>
</dbReference>